<comment type="subcellular location">
    <subcellularLocation>
        <location evidence="8">Cell membrane</location>
        <topology evidence="8">Peripheral membrane protein</topology>
    </subcellularLocation>
</comment>
<evidence type="ECO:0000256" key="2">
    <source>
        <dbReference type="ARBA" id="ARBA00022448"/>
    </source>
</evidence>
<evidence type="ECO:0000256" key="8">
    <source>
        <dbReference type="HAMAP-Rule" id="MF_00310"/>
    </source>
</evidence>
<dbReference type="PANTHER" id="PTHR43389:SF4">
    <property type="entry name" value="V-TYPE PROTON ATPASE SUBUNIT B"/>
    <property type="match status" value="1"/>
</dbReference>
<dbReference type="PIRSF" id="PIRSF039114">
    <property type="entry name" value="V-ATPsynth_beta/V-ATPase_B"/>
    <property type="match status" value="1"/>
</dbReference>
<evidence type="ECO:0000259" key="9">
    <source>
        <dbReference type="Pfam" id="PF00006"/>
    </source>
</evidence>
<dbReference type="GO" id="GO:0046933">
    <property type="term" value="F:proton-transporting ATP synthase activity, rotational mechanism"/>
    <property type="evidence" value="ECO:0007669"/>
    <property type="project" value="UniProtKB-UniRule"/>
</dbReference>
<evidence type="ECO:0000256" key="7">
    <source>
        <dbReference type="ARBA" id="ARBA00023310"/>
    </source>
</evidence>
<dbReference type="SUPFAM" id="SSF52540">
    <property type="entry name" value="P-loop containing nucleoside triphosphate hydrolases"/>
    <property type="match status" value="1"/>
</dbReference>
<feature type="domain" description="ATPase F1/V1/A1 complex alpha/beta subunit N-terminal" evidence="10">
    <location>
        <begin position="7"/>
        <end position="72"/>
    </location>
</feature>
<dbReference type="GO" id="GO:0042777">
    <property type="term" value="P:proton motive force-driven plasma membrane ATP synthesis"/>
    <property type="evidence" value="ECO:0007669"/>
    <property type="project" value="UniProtKB-UniRule"/>
</dbReference>
<keyword evidence="2 8" id="KW-0813">Transport</keyword>
<dbReference type="HAMAP" id="MF_00310">
    <property type="entry name" value="ATP_synth_B_arch"/>
    <property type="match status" value="1"/>
</dbReference>
<dbReference type="InterPro" id="IPR027417">
    <property type="entry name" value="P-loop_NTPase"/>
</dbReference>
<organism evidence="12 13">
    <name type="scientific">Haloquadratum walsbyi (strain DSM 16854 / JCM 12705 / C23)</name>
    <dbReference type="NCBI Taxonomy" id="768065"/>
    <lineage>
        <taxon>Archaea</taxon>
        <taxon>Methanobacteriati</taxon>
        <taxon>Methanobacteriota</taxon>
        <taxon>Stenosarchaea group</taxon>
        <taxon>Halobacteria</taxon>
        <taxon>Halobacteriales</taxon>
        <taxon>Haloferacaceae</taxon>
        <taxon>Haloquadratum</taxon>
    </lineage>
</organism>
<dbReference type="PROSITE" id="PS00152">
    <property type="entry name" value="ATPASE_ALPHA_BETA"/>
    <property type="match status" value="1"/>
</dbReference>
<dbReference type="KEGG" id="hwc:Hqrw_3803"/>
<dbReference type="InterPro" id="IPR004100">
    <property type="entry name" value="ATPase_F1/V1/A1_a/bsu_N"/>
</dbReference>
<dbReference type="Gene3D" id="3.40.50.12240">
    <property type="match status" value="1"/>
</dbReference>
<evidence type="ECO:0000313" key="13">
    <source>
        <dbReference type="Proteomes" id="UP000007954"/>
    </source>
</evidence>
<reference evidence="12 13" key="1">
    <citation type="journal article" date="2011" name="PLoS ONE">
        <title>Haloquadratum walsbyi: limited diversity in a global pond.</title>
        <authorList>
            <person name="Dyall-Smith M."/>
            <person name="Pfeiffer F."/>
            <person name="Klee K."/>
            <person name="Palm P."/>
            <person name="Gross K."/>
            <person name="Schuster S.C."/>
            <person name="Rampp M."/>
            <person name="Oesterhelt D."/>
        </authorList>
    </citation>
    <scope>NUCLEOTIDE SEQUENCE [LARGE SCALE GENOMIC DNA]</scope>
    <source>
        <strain evidence="13">DSM 16854 / JCM 12705 / C23</strain>
    </source>
</reference>
<dbReference type="AlphaFoldDB" id="G0LN67"/>
<dbReference type="GO" id="GO:0033178">
    <property type="term" value="C:proton-transporting two-sector ATPase complex, catalytic domain"/>
    <property type="evidence" value="ECO:0007669"/>
    <property type="project" value="InterPro"/>
</dbReference>
<keyword evidence="4 8" id="KW-0375">Hydrogen ion transport</keyword>
<protein>
    <recommendedName>
        <fullName evidence="8">A-type ATP synthase subunit B</fullName>
    </recommendedName>
</protein>
<feature type="domain" description="ATPase F1/V1/A1 complex alpha/beta subunit nucleotide-binding" evidence="9">
    <location>
        <begin position="129"/>
        <end position="356"/>
    </location>
</feature>
<evidence type="ECO:0000313" key="12">
    <source>
        <dbReference type="EMBL" id="CCC41537.1"/>
    </source>
</evidence>
<dbReference type="SUPFAM" id="SSF47917">
    <property type="entry name" value="C-terminal domain of alpha and beta subunits of F1 ATP synthase"/>
    <property type="match status" value="1"/>
</dbReference>
<keyword evidence="3 8" id="KW-1003">Cell membrane</keyword>
<dbReference type="HOGENOM" id="CLU_022916_0_0_2"/>
<dbReference type="OrthoDB" id="32941at2157"/>
<evidence type="ECO:0000256" key="4">
    <source>
        <dbReference type="ARBA" id="ARBA00022781"/>
    </source>
</evidence>
<comment type="subunit">
    <text evidence="8">Has multiple subunits with at least A(3), B(3), C, D, E, F, H, I and proteolipid K(x).</text>
</comment>
<evidence type="ECO:0000256" key="6">
    <source>
        <dbReference type="ARBA" id="ARBA00023136"/>
    </source>
</evidence>
<dbReference type="CDD" id="cd01135">
    <property type="entry name" value="V_A-ATPase_B"/>
    <property type="match status" value="1"/>
</dbReference>
<dbReference type="CDD" id="cd18118">
    <property type="entry name" value="ATP-synt_V_A-type_beta_N"/>
    <property type="match status" value="1"/>
</dbReference>
<dbReference type="NCBIfam" id="TIGR01041">
    <property type="entry name" value="ATP_syn_B_arch"/>
    <property type="match status" value="1"/>
</dbReference>
<sequence>MKEYQTVTEISGPLIYAEVDEPIGYDEIVEIETPNGDIKRGQVLESEDGLVAIQVFEGTSGIDTNASVRFSGETLKMKVTEDLLGRVLDGSGQPIDGGPEILADERREIVGAAINPYAREYPEEFIQTGVAAVDGMNTLVRGQKLPIFSGSGLPHNELALQIARQATVPEEENADDNEDDGSEFAVIFGAMGITAEEANEFMEDFERTGALERSVVFMNLADDPAVERTVTPRMVLTTAEYLAFEKDYHVLVILTDMTNYCEALREIGAAREEVPGRRGYPGYMYTDLATLYERAGRIEGREGSVTQIPILTMPGDDDTHPIPDLTGYITEGQIYVDRDLNSQGVQPPVNVLPSLSRLMDDGIGEGLTREDHADVSDQMYAAYAEGEDLRDLVNIVGREALSDRDNKYLDFADRFETEFIDQGFEVNRSINETLEIGWDLLSMLPKDELNRVDEDLIEKYYREESAGETAEIAAE</sequence>
<dbReference type="Pfam" id="PF22919">
    <property type="entry name" value="ATP-synt_VA_C"/>
    <property type="match status" value="1"/>
</dbReference>
<keyword evidence="5 8" id="KW-0406">Ion transport</keyword>
<dbReference type="RefSeq" id="WP_014556892.1">
    <property type="nucleotide sequence ID" value="NC_017459.1"/>
</dbReference>
<dbReference type="InterPro" id="IPR020003">
    <property type="entry name" value="ATPase_a/bsu_AS"/>
</dbReference>
<accession>G0LN67</accession>
<dbReference type="NCBIfam" id="NF003235">
    <property type="entry name" value="PRK04196.1"/>
    <property type="match status" value="1"/>
</dbReference>
<evidence type="ECO:0000256" key="3">
    <source>
        <dbReference type="ARBA" id="ARBA00022475"/>
    </source>
</evidence>
<gene>
    <name evidence="8 12" type="primary">atpB</name>
    <name evidence="12" type="ordered locus">Hqrw_3803</name>
</gene>
<feature type="domain" description="ATP synthase A/B type C-terminal" evidence="11">
    <location>
        <begin position="361"/>
        <end position="461"/>
    </location>
</feature>
<dbReference type="GO" id="GO:0016787">
    <property type="term" value="F:hydrolase activity"/>
    <property type="evidence" value="ECO:0007669"/>
    <property type="project" value="UniProtKB-KW"/>
</dbReference>
<comment type="function">
    <text evidence="8">Component of the A-type ATP synthase that produces ATP from ADP in the presence of a proton gradient across the membrane. The B chain is a regulatory subunit.</text>
</comment>
<dbReference type="Pfam" id="PF02874">
    <property type="entry name" value="ATP-synt_ab_N"/>
    <property type="match status" value="1"/>
</dbReference>
<keyword evidence="12" id="KW-0378">Hydrolase</keyword>
<name>G0LN67_HALWC</name>
<dbReference type="InterPro" id="IPR055190">
    <property type="entry name" value="ATP-synt_VA_C"/>
</dbReference>
<dbReference type="GO" id="GO:0005524">
    <property type="term" value="F:ATP binding"/>
    <property type="evidence" value="ECO:0007669"/>
    <property type="project" value="UniProtKB-UniRule"/>
</dbReference>
<dbReference type="InterPro" id="IPR005724">
    <property type="entry name" value="ATPase_A1-cplx_bsu"/>
</dbReference>
<evidence type="ECO:0000259" key="11">
    <source>
        <dbReference type="Pfam" id="PF22919"/>
    </source>
</evidence>
<dbReference type="Pfam" id="PF00006">
    <property type="entry name" value="ATP-synt_ab"/>
    <property type="match status" value="1"/>
</dbReference>
<evidence type="ECO:0000259" key="10">
    <source>
        <dbReference type="Pfam" id="PF02874"/>
    </source>
</evidence>
<evidence type="ECO:0000256" key="5">
    <source>
        <dbReference type="ARBA" id="ARBA00023065"/>
    </source>
</evidence>
<proteinExistence type="inferred from homology"/>
<dbReference type="InterPro" id="IPR022879">
    <property type="entry name" value="V-ATPase_su_B/beta"/>
</dbReference>
<evidence type="ECO:0000256" key="1">
    <source>
        <dbReference type="ARBA" id="ARBA00008936"/>
    </source>
</evidence>
<comment type="similarity">
    <text evidence="1 8">Belongs to the ATPase alpha/beta chains family.</text>
</comment>
<dbReference type="EMBL" id="FR746099">
    <property type="protein sequence ID" value="CCC41537.1"/>
    <property type="molecule type" value="Genomic_DNA"/>
</dbReference>
<dbReference type="PANTHER" id="PTHR43389">
    <property type="entry name" value="V-TYPE PROTON ATPASE SUBUNIT B"/>
    <property type="match status" value="1"/>
</dbReference>
<dbReference type="CDD" id="cd18112">
    <property type="entry name" value="ATP-synt_V_A-type_beta_C"/>
    <property type="match status" value="1"/>
</dbReference>
<keyword evidence="6 8" id="KW-0472">Membrane</keyword>
<keyword evidence="7 8" id="KW-0066">ATP synthesis</keyword>
<dbReference type="InterPro" id="IPR000194">
    <property type="entry name" value="ATPase_F1/V1/A1_a/bsu_nucl-bd"/>
</dbReference>
<dbReference type="GeneID" id="12448668"/>
<dbReference type="Proteomes" id="UP000007954">
    <property type="component" value="Chromosome"/>
</dbReference>
<dbReference type="GO" id="GO:0005886">
    <property type="term" value="C:plasma membrane"/>
    <property type="evidence" value="ECO:0007669"/>
    <property type="project" value="UniProtKB-SubCell"/>
</dbReference>